<protein>
    <submittedName>
        <fullName evidence="5">Lrp/AsnC family transcriptional regulator</fullName>
    </submittedName>
</protein>
<dbReference type="Proteomes" id="UP001526426">
    <property type="component" value="Unassembled WGS sequence"/>
</dbReference>
<evidence type="ECO:0000256" key="2">
    <source>
        <dbReference type="ARBA" id="ARBA00023125"/>
    </source>
</evidence>
<dbReference type="SUPFAM" id="SSF46785">
    <property type="entry name" value="Winged helix' DNA-binding domain"/>
    <property type="match status" value="1"/>
</dbReference>
<proteinExistence type="predicted"/>
<dbReference type="InterPro" id="IPR036388">
    <property type="entry name" value="WH-like_DNA-bd_sf"/>
</dbReference>
<keyword evidence="2" id="KW-0238">DNA-binding</keyword>
<dbReference type="InterPro" id="IPR000485">
    <property type="entry name" value="AsnC-type_HTH_dom"/>
</dbReference>
<organism evidence="5 6">
    <name type="scientific">Spirulina subsalsa FACHB-351</name>
    <dbReference type="NCBI Taxonomy" id="234711"/>
    <lineage>
        <taxon>Bacteria</taxon>
        <taxon>Bacillati</taxon>
        <taxon>Cyanobacteriota</taxon>
        <taxon>Cyanophyceae</taxon>
        <taxon>Spirulinales</taxon>
        <taxon>Spirulinaceae</taxon>
        <taxon>Spirulina</taxon>
    </lineage>
</organism>
<dbReference type="PROSITE" id="PS50956">
    <property type="entry name" value="HTH_ASNC_2"/>
    <property type="match status" value="1"/>
</dbReference>
<dbReference type="Gene3D" id="3.30.70.920">
    <property type="match status" value="1"/>
</dbReference>
<dbReference type="InterPro" id="IPR011991">
    <property type="entry name" value="ArsR-like_HTH"/>
</dbReference>
<keyword evidence="3" id="KW-0804">Transcription</keyword>
<dbReference type="PANTHER" id="PTHR30154:SF53">
    <property type="entry name" value="HTH-TYPE TRANSCRIPTIONAL REGULATOR LRPC"/>
    <property type="match status" value="1"/>
</dbReference>
<evidence type="ECO:0000313" key="6">
    <source>
        <dbReference type="Proteomes" id="UP001526426"/>
    </source>
</evidence>
<feature type="domain" description="HTH asnC-type" evidence="4">
    <location>
        <begin position="3"/>
        <end position="64"/>
    </location>
</feature>
<dbReference type="SMART" id="SM00344">
    <property type="entry name" value="HTH_ASNC"/>
    <property type="match status" value="1"/>
</dbReference>
<dbReference type="PANTHER" id="PTHR30154">
    <property type="entry name" value="LEUCINE-RESPONSIVE REGULATORY PROTEIN"/>
    <property type="match status" value="1"/>
</dbReference>
<comment type="caution">
    <text evidence="5">The sequence shown here is derived from an EMBL/GenBank/DDBJ whole genome shotgun (WGS) entry which is preliminary data.</text>
</comment>
<evidence type="ECO:0000256" key="3">
    <source>
        <dbReference type="ARBA" id="ARBA00023163"/>
    </source>
</evidence>
<keyword evidence="1" id="KW-0805">Transcription regulation</keyword>
<dbReference type="SUPFAM" id="SSF54909">
    <property type="entry name" value="Dimeric alpha+beta barrel"/>
    <property type="match status" value="1"/>
</dbReference>
<evidence type="ECO:0000256" key="1">
    <source>
        <dbReference type="ARBA" id="ARBA00023015"/>
    </source>
</evidence>
<evidence type="ECO:0000313" key="5">
    <source>
        <dbReference type="EMBL" id="MCW6036175.1"/>
    </source>
</evidence>
<accession>A0ABT3L5A9</accession>
<evidence type="ECO:0000259" key="4">
    <source>
        <dbReference type="PROSITE" id="PS50956"/>
    </source>
</evidence>
<dbReference type="RefSeq" id="WP_265263914.1">
    <property type="nucleotide sequence ID" value="NZ_JAIHOM010000029.1"/>
</dbReference>
<gene>
    <name evidence="5" type="ORF">K4A83_07800</name>
</gene>
<dbReference type="PRINTS" id="PR00033">
    <property type="entry name" value="HTHASNC"/>
</dbReference>
<name>A0ABT3L5A9_9CYAN</name>
<dbReference type="InterPro" id="IPR011008">
    <property type="entry name" value="Dimeric_a/b-barrel"/>
</dbReference>
<dbReference type="CDD" id="cd00090">
    <property type="entry name" value="HTH_ARSR"/>
    <property type="match status" value="1"/>
</dbReference>
<dbReference type="InterPro" id="IPR019888">
    <property type="entry name" value="Tscrpt_reg_AsnC-like"/>
</dbReference>
<dbReference type="InterPro" id="IPR019887">
    <property type="entry name" value="Tscrpt_reg_AsnC/Lrp_C"/>
</dbReference>
<dbReference type="Pfam" id="PF13404">
    <property type="entry name" value="HTH_AsnC-type"/>
    <property type="match status" value="1"/>
</dbReference>
<dbReference type="InterPro" id="IPR019885">
    <property type="entry name" value="Tscrpt_reg_HTH_AsnC-type_CS"/>
</dbReference>
<sequence>MQLDHTDWQLLKALQKDARLSFSELGRRVGLSPPAVTERVRKLEESGIVAGYGADLNPGAIGLPILAFIQLTTSPEHYQQVIALMQELPEILECHHVTGNTSFVVRAIASSLAHLEQIIGKLSQYGQTSTSVVLSSPVTKKPIASQLIP</sequence>
<dbReference type="EMBL" id="JAIHOM010000029">
    <property type="protein sequence ID" value="MCW6036175.1"/>
    <property type="molecule type" value="Genomic_DNA"/>
</dbReference>
<keyword evidence="6" id="KW-1185">Reference proteome</keyword>
<reference evidence="5 6" key="1">
    <citation type="submission" date="2021-08" db="EMBL/GenBank/DDBJ databases">
        <title>Draft genome sequence of Spirulina subsalsa with high tolerance to salinity and hype-accumulation of phycocyanin.</title>
        <authorList>
            <person name="Pei H."/>
            <person name="Jiang L."/>
        </authorList>
    </citation>
    <scope>NUCLEOTIDE SEQUENCE [LARGE SCALE GENOMIC DNA]</scope>
    <source>
        <strain evidence="5 6">FACHB-351</strain>
    </source>
</reference>
<dbReference type="PROSITE" id="PS00519">
    <property type="entry name" value="HTH_ASNC_1"/>
    <property type="match status" value="1"/>
</dbReference>
<dbReference type="InterPro" id="IPR036390">
    <property type="entry name" value="WH_DNA-bd_sf"/>
</dbReference>
<dbReference type="Gene3D" id="1.10.10.10">
    <property type="entry name" value="Winged helix-like DNA-binding domain superfamily/Winged helix DNA-binding domain"/>
    <property type="match status" value="1"/>
</dbReference>
<dbReference type="Pfam" id="PF01037">
    <property type="entry name" value="AsnC_trans_reg"/>
    <property type="match status" value="1"/>
</dbReference>